<reference evidence="1 2" key="1">
    <citation type="submission" date="2019-02" db="EMBL/GenBank/DDBJ databases">
        <title>Deep-cultivation of Planctomycetes and their phenomic and genomic characterization uncovers novel biology.</title>
        <authorList>
            <person name="Wiegand S."/>
            <person name="Jogler M."/>
            <person name="Boedeker C."/>
            <person name="Pinto D."/>
            <person name="Vollmers J."/>
            <person name="Rivas-Marin E."/>
            <person name="Kohn T."/>
            <person name="Peeters S.H."/>
            <person name="Heuer A."/>
            <person name="Rast P."/>
            <person name="Oberbeckmann S."/>
            <person name="Bunk B."/>
            <person name="Jeske O."/>
            <person name="Meyerdierks A."/>
            <person name="Storesund J.E."/>
            <person name="Kallscheuer N."/>
            <person name="Luecker S."/>
            <person name="Lage O.M."/>
            <person name="Pohl T."/>
            <person name="Merkel B.J."/>
            <person name="Hornburger P."/>
            <person name="Mueller R.-W."/>
            <person name="Bruemmer F."/>
            <person name="Labrenz M."/>
            <person name="Spormann A.M."/>
            <person name="Op Den Camp H."/>
            <person name="Overmann J."/>
            <person name="Amann R."/>
            <person name="Jetten M.S.M."/>
            <person name="Mascher T."/>
            <person name="Medema M.H."/>
            <person name="Devos D.P."/>
            <person name="Kaster A.-K."/>
            <person name="Ovreas L."/>
            <person name="Rohde M."/>
            <person name="Galperin M.Y."/>
            <person name="Jogler C."/>
        </authorList>
    </citation>
    <scope>NUCLEOTIDE SEQUENCE [LARGE SCALE GENOMIC DNA]</scope>
    <source>
        <strain evidence="1 2">Pla108</strain>
    </source>
</reference>
<dbReference type="RefSeq" id="WP_146444006.1">
    <property type="nucleotide sequence ID" value="NZ_SJPR01000001.1"/>
</dbReference>
<dbReference type="AlphaFoldDB" id="A0A5C6AQ49"/>
<comment type="caution">
    <text evidence="1">The sequence shown here is derived from an EMBL/GenBank/DDBJ whole genome shotgun (WGS) entry which is preliminary data.</text>
</comment>
<proteinExistence type="predicted"/>
<dbReference type="PANTHER" id="PTHR39185:SF1">
    <property type="entry name" value="SWARMING MOTILITY PROTEIN SWRD"/>
    <property type="match status" value="1"/>
</dbReference>
<gene>
    <name evidence="1" type="ORF">Pla108_12730</name>
</gene>
<sequence>MIRLSRLDGEAFLLNAELIKYVESRPDTFITLTSGERLVVAQTMDEVMRLTLEYQQTKGLVPAPAKRPTN</sequence>
<dbReference type="Proteomes" id="UP000317421">
    <property type="component" value="Unassembled WGS sequence"/>
</dbReference>
<keyword evidence="1" id="KW-0969">Cilium</keyword>
<dbReference type="OrthoDB" id="9799862at2"/>
<evidence type="ECO:0000313" key="2">
    <source>
        <dbReference type="Proteomes" id="UP000317421"/>
    </source>
</evidence>
<evidence type="ECO:0000313" key="1">
    <source>
        <dbReference type="EMBL" id="TWU00324.1"/>
    </source>
</evidence>
<organism evidence="1 2">
    <name type="scientific">Botrimarina colliarenosi</name>
    <dbReference type="NCBI Taxonomy" id="2528001"/>
    <lineage>
        <taxon>Bacteria</taxon>
        <taxon>Pseudomonadati</taxon>
        <taxon>Planctomycetota</taxon>
        <taxon>Planctomycetia</taxon>
        <taxon>Pirellulales</taxon>
        <taxon>Lacipirellulaceae</taxon>
        <taxon>Botrimarina</taxon>
    </lineage>
</organism>
<keyword evidence="1" id="KW-0966">Cell projection</keyword>
<dbReference type="PANTHER" id="PTHR39185">
    <property type="entry name" value="SWARMING MOTILITY PROTEIN SWRD"/>
    <property type="match status" value="1"/>
</dbReference>
<protein>
    <submittedName>
        <fullName evidence="1">Flagellar protein (FlbD)</fullName>
    </submittedName>
</protein>
<keyword evidence="2" id="KW-1185">Reference proteome</keyword>
<dbReference type="Pfam" id="PF06289">
    <property type="entry name" value="FlbD"/>
    <property type="match status" value="1"/>
</dbReference>
<name>A0A5C6AQ49_9BACT</name>
<dbReference type="EMBL" id="SJPR01000001">
    <property type="protein sequence ID" value="TWU00324.1"/>
    <property type="molecule type" value="Genomic_DNA"/>
</dbReference>
<keyword evidence="1" id="KW-0282">Flagellum</keyword>
<accession>A0A5C6AQ49</accession>
<dbReference type="InterPro" id="IPR009384">
    <property type="entry name" value="SwrD-like"/>
</dbReference>